<dbReference type="PANTHER" id="PTHR47623">
    <property type="entry name" value="OS09G0287300 PROTEIN"/>
    <property type="match status" value="1"/>
</dbReference>
<sequence>MSRRLLLLRHAKSAYPQGVADIDRPLGPRGREAAPLMGDYIAREGLRPGLAMVSPARRTQETWSAVRPFLDGTREETVPSIYEAPSTRILDAIRSAPDDVENLMVIGHNPGLGEAALRLVGEGPKELRRDLREKFPTAALAVIEFEADRWEAIGEGTGTLLRYVRPRQLAAEMEDD</sequence>
<reference evidence="2" key="1">
    <citation type="submission" date="2016-10" db="EMBL/GenBank/DDBJ databases">
        <authorList>
            <person name="Varghese N."/>
            <person name="Submissions S."/>
        </authorList>
    </citation>
    <scope>NUCLEOTIDE SEQUENCE [LARGE SCALE GENOMIC DNA]</scope>
    <source>
        <strain evidence="2">CGMCC 1.6474</strain>
    </source>
</reference>
<dbReference type="Gene3D" id="3.40.50.1240">
    <property type="entry name" value="Phosphoglycerate mutase-like"/>
    <property type="match status" value="1"/>
</dbReference>
<organism evidence="1 2">
    <name type="scientific">Methylorubrum salsuginis</name>
    <dbReference type="NCBI Taxonomy" id="414703"/>
    <lineage>
        <taxon>Bacteria</taxon>
        <taxon>Pseudomonadati</taxon>
        <taxon>Pseudomonadota</taxon>
        <taxon>Alphaproteobacteria</taxon>
        <taxon>Hyphomicrobiales</taxon>
        <taxon>Methylobacteriaceae</taxon>
        <taxon>Methylorubrum</taxon>
    </lineage>
</organism>
<evidence type="ECO:0000313" key="2">
    <source>
        <dbReference type="Proteomes" id="UP000198804"/>
    </source>
</evidence>
<dbReference type="SMART" id="SM00855">
    <property type="entry name" value="PGAM"/>
    <property type="match status" value="1"/>
</dbReference>
<dbReference type="InterPro" id="IPR029033">
    <property type="entry name" value="His_PPase_superfam"/>
</dbReference>
<evidence type="ECO:0000313" key="1">
    <source>
        <dbReference type="EMBL" id="SFL08826.1"/>
    </source>
</evidence>
<gene>
    <name evidence="1" type="ORF">SAMN04488125_108151</name>
</gene>
<proteinExistence type="predicted"/>
<accession>A0A1I4EWB3</accession>
<dbReference type="PANTHER" id="PTHR47623:SF1">
    <property type="entry name" value="OS09G0287300 PROTEIN"/>
    <property type="match status" value="1"/>
</dbReference>
<dbReference type="SUPFAM" id="SSF53254">
    <property type="entry name" value="Phosphoglycerate mutase-like"/>
    <property type="match status" value="1"/>
</dbReference>
<protein>
    <submittedName>
        <fullName evidence="1">Phosphohistidine phosphatase</fullName>
    </submittedName>
</protein>
<dbReference type="AlphaFoldDB" id="A0A1I4EWB3"/>
<dbReference type="STRING" id="414703.SAMN04488125_108151"/>
<keyword evidence="2" id="KW-1185">Reference proteome</keyword>
<dbReference type="OrthoDB" id="9810154at2"/>
<dbReference type="RefSeq" id="WP_091946136.1">
    <property type="nucleotide sequence ID" value="NZ_FOSV01000008.1"/>
</dbReference>
<dbReference type="Pfam" id="PF00300">
    <property type="entry name" value="His_Phos_1"/>
    <property type="match status" value="1"/>
</dbReference>
<dbReference type="Proteomes" id="UP000198804">
    <property type="component" value="Unassembled WGS sequence"/>
</dbReference>
<name>A0A1I4EWB3_9HYPH</name>
<dbReference type="EMBL" id="FOSV01000008">
    <property type="protein sequence ID" value="SFL08826.1"/>
    <property type="molecule type" value="Genomic_DNA"/>
</dbReference>
<dbReference type="CDD" id="cd07067">
    <property type="entry name" value="HP_PGM_like"/>
    <property type="match status" value="1"/>
</dbReference>
<dbReference type="InterPro" id="IPR013078">
    <property type="entry name" value="His_Pase_superF_clade-1"/>
</dbReference>